<evidence type="ECO:0000313" key="2">
    <source>
        <dbReference type="WBParaSite" id="JU765_v2.g9333.t1"/>
    </source>
</evidence>
<evidence type="ECO:0000313" key="1">
    <source>
        <dbReference type="Proteomes" id="UP000887576"/>
    </source>
</evidence>
<dbReference type="Proteomes" id="UP000887576">
    <property type="component" value="Unplaced"/>
</dbReference>
<accession>A0AC34RQR6</accession>
<proteinExistence type="predicted"/>
<dbReference type="WBParaSite" id="JU765_v2.g9333.t1">
    <property type="protein sequence ID" value="JU765_v2.g9333.t1"/>
    <property type="gene ID" value="JU765_v2.g9333"/>
</dbReference>
<reference evidence="2" key="1">
    <citation type="submission" date="2022-11" db="UniProtKB">
        <authorList>
            <consortium name="WormBaseParasite"/>
        </authorList>
    </citation>
    <scope>IDENTIFICATION</scope>
</reference>
<name>A0AC34RQR6_9BILA</name>
<protein>
    <submittedName>
        <fullName evidence="2">Fungal lipase-like domain-containing protein</fullName>
    </submittedName>
</protein>
<sequence length="344" mass="37699">MVPRTAVLLLTIFGLALADYDESLARNKMLPMAAVLLLTIFGFSLATYDESLARNKMLPMAGAAYSDNPSACLANAFSNAQLKRQITLSCDIFKGDKCSGFTAVSQGDQAIIISFRGSQGFLQILSEGGESVFGKKVTSPIGGGVSEYFYNAFDQIWNAGMKNDFITLKNQYPGYKIWVTGHSLGGSMASICASLIVATNLAPASNVYLYTFGQPRTGDTDFASKHDALNLAATNRVTHSHDIVPHVPPENFEDYYHHKSELFYDNDMTIGRPYVDCESDESGKCSDGNLLDLSINDHLHYFDKDVSGYGEDGCIGNFAKYFNNISQEKALRIPHDKVESKPIH</sequence>
<organism evidence="1 2">
    <name type="scientific">Panagrolaimus sp. JU765</name>
    <dbReference type="NCBI Taxonomy" id="591449"/>
    <lineage>
        <taxon>Eukaryota</taxon>
        <taxon>Metazoa</taxon>
        <taxon>Ecdysozoa</taxon>
        <taxon>Nematoda</taxon>
        <taxon>Chromadorea</taxon>
        <taxon>Rhabditida</taxon>
        <taxon>Tylenchina</taxon>
        <taxon>Panagrolaimomorpha</taxon>
        <taxon>Panagrolaimoidea</taxon>
        <taxon>Panagrolaimidae</taxon>
        <taxon>Panagrolaimus</taxon>
    </lineage>
</organism>